<dbReference type="InterPro" id="IPR037197">
    <property type="entry name" value="WWE_dom_sf"/>
</dbReference>
<comment type="caution">
    <text evidence="1">The sequence shown here is derived from an EMBL/GenBank/DDBJ whole genome shotgun (WGS) entry which is preliminary data.</text>
</comment>
<evidence type="ECO:0000313" key="2">
    <source>
        <dbReference type="Proteomes" id="UP000613177"/>
    </source>
</evidence>
<protein>
    <recommendedName>
        <fullName evidence="3">WWE domain-containing protein</fullName>
    </recommendedName>
</protein>
<dbReference type="Proteomes" id="UP000613177">
    <property type="component" value="Unassembled WGS sequence"/>
</dbReference>
<dbReference type="EMBL" id="JAEPRE010000155">
    <property type="protein sequence ID" value="KAG2231337.1"/>
    <property type="molecule type" value="Genomic_DNA"/>
</dbReference>
<gene>
    <name evidence="1" type="ORF">INT48_006549</name>
</gene>
<dbReference type="SUPFAM" id="SSF117839">
    <property type="entry name" value="WWE domain"/>
    <property type="match status" value="1"/>
</dbReference>
<dbReference type="AlphaFoldDB" id="A0A8H7VTZ7"/>
<organism evidence="1 2">
    <name type="scientific">Thamnidium elegans</name>
    <dbReference type="NCBI Taxonomy" id="101142"/>
    <lineage>
        <taxon>Eukaryota</taxon>
        <taxon>Fungi</taxon>
        <taxon>Fungi incertae sedis</taxon>
        <taxon>Mucoromycota</taxon>
        <taxon>Mucoromycotina</taxon>
        <taxon>Mucoromycetes</taxon>
        <taxon>Mucorales</taxon>
        <taxon>Mucorineae</taxon>
        <taxon>Mucoraceae</taxon>
        <taxon>Thamnidium</taxon>
    </lineage>
</organism>
<evidence type="ECO:0000313" key="1">
    <source>
        <dbReference type="EMBL" id="KAG2231337.1"/>
    </source>
</evidence>
<reference evidence="1" key="1">
    <citation type="submission" date="2021-01" db="EMBL/GenBank/DDBJ databases">
        <title>Metabolic potential, ecology and presence of endohyphal bacteria is reflected in genomic diversity of Mucoromycotina.</title>
        <authorList>
            <person name="Muszewska A."/>
            <person name="Okrasinska A."/>
            <person name="Steczkiewicz K."/>
            <person name="Drgas O."/>
            <person name="Orlowska M."/>
            <person name="Perlinska-Lenart U."/>
            <person name="Aleksandrzak-Piekarczyk T."/>
            <person name="Szatraj K."/>
            <person name="Zielenkiewicz U."/>
            <person name="Pilsyk S."/>
            <person name="Malc E."/>
            <person name="Mieczkowski P."/>
            <person name="Kruszewska J.S."/>
            <person name="Biernat P."/>
            <person name="Pawlowska J."/>
        </authorList>
    </citation>
    <scope>NUCLEOTIDE SEQUENCE</scope>
    <source>
        <strain evidence="1">WA0000018081</strain>
    </source>
</reference>
<evidence type="ECO:0008006" key="3">
    <source>
        <dbReference type="Google" id="ProtNLM"/>
    </source>
</evidence>
<accession>A0A8H7VTZ7</accession>
<proteinExistence type="predicted"/>
<keyword evidence="2" id="KW-1185">Reference proteome</keyword>
<name>A0A8H7VTZ7_9FUNG</name>
<sequence>MAAEWVYASGSAWVSFDAATQQIIESLWTRDQATWINSRSFRGPVYVDTSEMVILYGSYSYTIARVSS</sequence>